<sequence length="274" mass="28884">MQIKAAFLLLLSASPIDRVAAAGCTTKQISSMDVGSCTCAGQLTGCTTNCAVCSGAFTPTKKVKSCSGGCTDSEHDCQACGIWFHTLCNCLQHPTGSTPCPNSGSITKGGPPVWVLLKNSGQGHDLVTTTELLPGIEKMGPGHDQGWQFAQKESTPKSQAVFLNSVRARDMEQVHIHLCNSNQATAKMLSQEKIKSSTQLKQLDGDKNLYCLGVDHAVRITGFAGIIANFMANLPSTISKPCKELVGAGIIQDTTGRTWACASTNSGGPQDKFC</sequence>
<evidence type="ECO:0000256" key="1">
    <source>
        <dbReference type="SAM" id="SignalP"/>
    </source>
</evidence>
<evidence type="ECO:0000313" key="3">
    <source>
        <dbReference type="Proteomes" id="UP000887229"/>
    </source>
</evidence>
<dbReference type="GeneID" id="70295234"/>
<protein>
    <submittedName>
        <fullName evidence="2">Uncharacterized protein</fullName>
    </submittedName>
</protein>
<accession>A0A9P7ZDN9</accession>
<comment type="caution">
    <text evidence="2">The sequence shown here is derived from an EMBL/GenBank/DDBJ whole genome shotgun (WGS) entry which is preliminary data.</text>
</comment>
<evidence type="ECO:0000313" key="2">
    <source>
        <dbReference type="EMBL" id="KAG9249816.1"/>
    </source>
</evidence>
<name>A0A9P7ZDN9_9HYPO</name>
<dbReference type="AlphaFoldDB" id="A0A9P7ZDN9"/>
<feature type="chain" id="PRO_5040232468" evidence="1">
    <location>
        <begin position="22"/>
        <end position="274"/>
    </location>
</feature>
<dbReference type="InterPro" id="IPR036265">
    <property type="entry name" value="HIT-like_sf"/>
</dbReference>
<dbReference type="OrthoDB" id="4932058at2759"/>
<proteinExistence type="predicted"/>
<keyword evidence="3" id="KW-1185">Reference proteome</keyword>
<organism evidence="2 3">
    <name type="scientific">Emericellopsis atlantica</name>
    <dbReference type="NCBI Taxonomy" id="2614577"/>
    <lineage>
        <taxon>Eukaryota</taxon>
        <taxon>Fungi</taxon>
        <taxon>Dikarya</taxon>
        <taxon>Ascomycota</taxon>
        <taxon>Pezizomycotina</taxon>
        <taxon>Sordariomycetes</taxon>
        <taxon>Hypocreomycetidae</taxon>
        <taxon>Hypocreales</taxon>
        <taxon>Bionectriaceae</taxon>
        <taxon>Emericellopsis</taxon>
    </lineage>
</organism>
<reference evidence="2" key="1">
    <citation type="journal article" date="2021" name="IMA Fungus">
        <title>Genomic characterization of three marine fungi, including Emericellopsis atlantica sp. nov. with signatures of a generalist lifestyle and marine biomass degradation.</title>
        <authorList>
            <person name="Hagestad O.C."/>
            <person name="Hou L."/>
            <person name="Andersen J.H."/>
            <person name="Hansen E.H."/>
            <person name="Altermark B."/>
            <person name="Li C."/>
            <person name="Kuhnert E."/>
            <person name="Cox R.J."/>
            <person name="Crous P.W."/>
            <person name="Spatafora J.W."/>
            <person name="Lail K."/>
            <person name="Amirebrahimi M."/>
            <person name="Lipzen A."/>
            <person name="Pangilinan J."/>
            <person name="Andreopoulos W."/>
            <person name="Hayes R.D."/>
            <person name="Ng V."/>
            <person name="Grigoriev I.V."/>
            <person name="Jackson S.A."/>
            <person name="Sutton T.D.S."/>
            <person name="Dobson A.D.W."/>
            <person name="Rama T."/>
        </authorList>
    </citation>
    <scope>NUCLEOTIDE SEQUENCE</scope>
    <source>
        <strain evidence="2">TS7</strain>
    </source>
</reference>
<dbReference type="Proteomes" id="UP000887229">
    <property type="component" value="Unassembled WGS sequence"/>
</dbReference>
<feature type="signal peptide" evidence="1">
    <location>
        <begin position="1"/>
        <end position="21"/>
    </location>
</feature>
<gene>
    <name evidence="2" type="ORF">F5Z01DRAFT_668153</name>
</gene>
<keyword evidence="1" id="KW-0732">Signal</keyword>
<dbReference type="RefSeq" id="XP_046113740.1">
    <property type="nucleotide sequence ID" value="XM_046264331.1"/>
</dbReference>
<dbReference type="EMBL" id="MU251290">
    <property type="protein sequence ID" value="KAG9249816.1"/>
    <property type="molecule type" value="Genomic_DNA"/>
</dbReference>
<dbReference type="Gene3D" id="3.30.428.30">
    <property type="entry name" value="HIT family - CDH-like"/>
    <property type="match status" value="1"/>
</dbReference>